<accession>A0ABW6IBD3</accession>
<gene>
    <name evidence="1" type="ORF">ACFVKH_04205</name>
</gene>
<dbReference type="RefSeq" id="WP_377962088.1">
    <property type="nucleotide sequence ID" value="NZ_JBHZOL010000024.1"/>
</dbReference>
<dbReference type="Proteomes" id="UP001600165">
    <property type="component" value="Unassembled WGS sequence"/>
</dbReference>
<proteinExistence type="predicted"/>
<dbReference type="EMBL" id="JBHZOL010000024">
    <property type="protein sequence ID" value="MFE4105470.1"/>
    <property type="molecule type" value="Genomic_DNA"/>
</dbReference>
<keyword evidence="2" id="KW-1185">Reference proteome</keyword>
<protein>
    <submittedName>
        <fullName evidence="1">Uncharacterized protein</fullName>
    </submittedName>
</protein>
<sequence length="65" mass="7254">MTATRVFNGVMMTIARTPIRLNRLFLAILITFLVADTYPHPHLSSGVIASTWHYLQSALHQDSAS</sequence>
<name>A0ABW6IBD3_9CYAN</name>
<comment type="caution">
    <text evidence="1">The sequence shown here is derived from an EMBL/GenBank/DDBJ whole genome shotgun (WGS) entry which is preliminary data.</text>
</comment>
<evidence type="ECO:0000313" key="2">
    <source>
        <dbReference type="Proteomes" id="UP001600165"/>
    </source>
</evidence>
<reference evidence="1 2" key="1">
    <citation type="submission" date="2024-10" db="EMBL/GenBank/DDBJ databases">
        <authorList>
            <person name="Ratan Roy A."/>
            <person name="Morales Sandoval P.H."/>
            <person name="De Los Santos Villalobos S."/>
            <person name="Chakraborty S."/>
            <person name="Mukherjee J."/>
        </authorList>
    </citation>
    <scope>NUCLEOTIDE SEQUENCE [LARGE SCALE GENOMIC DNA]</scope>
    <source>
        <strain evidence="1 2">S1</strain>
    </source>
</reference>
<organism evidence="1 2">
    <name type="scientific">Almyronema epifaneia S1</name>
    <dbReference type="NCBI Taxonomy" id="2991925"/>
    <lineage>
        <taxon>Bacteria</taxon>
        <taxon>Bacillati</taxon>
        <taxon>Cyanobacteriota</taxon>
        <taxon>Cyanophyceae</taxon>
        <taxon>Nodosilineales</taxon>
        <taxon>Nodosilineaceae</taxon>
        <taxon>Almyronema</taxon>
        <taxon>Almyronema epifaneia</taxon>
    </lineage>
</organism>
<evidence type="ECO:0000313" key="1">
    <source>
        <dbReference type="EMBL" id="MFE4105470.1"/>
    </source>
</evidence>